<dbReference type="InterPro" id="IPR010905">
    <property type="entry name" value="Glyco_hydro_88"/>
</dbReference>
<dbReference type="GO" id="GO:0016787">
    <property type="term" value="F:hydrolase activity"/>
    <property type="evidence" value="ECO:0007669"/>
    <property type="project" value="UniProtKB-KW"/>
</dbReference>
<dbReference type="InterPro" id="IPR008928">
    <property type="entry name" value="6-hairpin_glycosidase_sf"/>
</dbReference>
<proteinExistence type="predicted"/>
<evidence type="ECO:0008006" key="4">
    <source>
        <dbReference type="Google" id="ProtNLM"/>
    </source>
</evidence>
<evidence type="ECO:0000313" key="2">
    <source>
        <dbReference type="EMBL" id="ERM83213.1"/>
    </source>
</evidence>
<dbReference type="Pfam" id="PF07470">
    <property type="entry name" value="Glyco_hydro_88"/>
    <property type="match status" value="1"/>
</dbReference>
<accession>U5BZD8</accession>
<protein>
    <recommendedName>
        <fullName evidence="4">Glycosyl hydrolase</fullName>
    </recommendedName>
</protein>
<dbReference type="EMBL" id="AWXR01000016">
    <property type="protein sequence ID" value="ERM83213.1"/>
    <property type="molecule type" value="Genomic_DNA"/>
</dbReference>
<reference evidence="2 3" key="1">
    <citation type="journal article" date="2013" name="Genome Announc.">
        <title>Draft Genome Sequence of the Psychrophilic and Alkaliphilic Rhodonellum psychrophilum Strain GCM71T.</title>
        <authorList>
            <person name="Hauptmann A.L."/>
            <person name="Glaring M.A."/>
            <person name="Hallin P.F."/>
            <person name="Prieme A."/>
            <person name="Stougaard P."/>
        </authorList>
    </citation>
    <scope>NUCLEOTIDE SEQUENCE [LARGE SCALE GENOMIC DNA]</scope>
    <source>
        <strain evidence="2 3">GCM71</strain>
    </source>
</reference>
<dbReference type="Proteomes" id="UP000016843">
    <property type="component" value="Unassembled WGS sequence"/>
</dbReference>
<evidence type="ECO:0000256" key="1">
    <source>
        <dbReference type="ARBA" id="ARBA00022801"/>
    </source>
</evidence>
<name>U5BZD8_9BACT</name>
<dbReference type="InterPro" id="IPR052043">
    <property type="entry name" value="PolySaccharide_Degr_Enz"/>
</dbReference>
<dbReference type="SUPFAM" id="SSF48208">
    <property type="entry name" value="Six-hairpin glycosidases"/>
    <property type="match status" value="1"/>
</dbReference>
<dbReference type="PANTHER" id="PTHR33886:SF8">
    <property type="entry name" value="UNSATURATED RHAMNOGALACTURONAN HYDROLASE (EUROFUNG)"/>
    <property type="match status" value="1"/>
</dbReference>
<comment type="caution">
    <text evidence="2">The sequence shown here is derived from an EMBL/GenBank/DDBJ whole genome shotgun (WGS) entry which is preliminary data.</text>
</comment>
<dbReference type="eggNOG" id="COG4225">
    <property type="taxonomic scope" value="Bacteria"/>
</dbReference>
<sequence>MKPILPFDFMYKNKKTFSIFLILCFLGAPIFAQQSIQEDEAVVRKVADFILSETVLGFKDEKGKEFKDFKTIPKELEVGFASKYGEWHYTNGVINLAMMHLSKLTGEQQYFDFAKNHIAFGFDNYKFFQNRFKNDRPHHRYPLGQLWTMLELDDFGAISASMLEVMAQVDRQDYKDYIVNGAERMSKGQVRLYDQTLVRTFPQEMTLWADDLYMSVPFLSRLAVYTGENKYFDDAILQILNFDKYLWNASNGLYYHCYYSDTEENGVAHWARSNGWLVLAQVHLLERLPEGYPGKEKVRKNLEKQLIGLSRYQDSDGLWRQLLDKNDSYQETSASAMFVQGFAKAINEGWIDKRFAPVALRGWEGLKKIMITEDGQVKDICVGTGISDDLVFYYTRPARANEKHGVGSVIDAGIEVIKLKESMAKK</sequence>
<dbReference type="GO" id="GO:0005975">
    <property type="term" value="P:carbohydrate metabolic process"/>
    <property type="evidence" value="ECO:0007669"/>
    <property type="project" value="InterPro"/>
</dbReference>
<dbReference type="PANTHER" id="PTHR33886">
    <property type="entry name" value="UNSATURATED RHAMNOGALACTURONAN HYDROLASE (EUROFUNG)"/>
    <property type="match status" value="1"/>
</dbReference>
<evidence type="ECO:0000313" key="3">
    <source>
        <dbReference type="Proteomes" id="UP000016843"/>
    </source>
</evidence>
<dbReference type="RefSeq" id="WP_019597408.1">
    <property type="nucleotide sequence ID" value="NZ_AWXR01000016.1"/>
</dbReference>
<dbReference type="InterPro" id="IPR012341">
    <property type="entry name" value="6hp_glycosidase-like_sf"/>
</dbReference>
<keyword evidence="1" id="KW-0378">Hydrolase</keyword>
<gene>
    <name evidence="2" type="ORF">P872_16960</name>
</gene>
<keyword evidence="3" id="KW-1185">Reference proteome</keyword>
<organism evidence="2 3">
    <name type="scientific">Rhodonellum psychrophilum GCM71 = DSM 17998</name>
    <dbReference type="NCBI Taxonomy" id="1123057"/>
    <lineage>
        <taxon>Bacteria</taxon>
        <taxon>Pseudomonadati</taxon>
        <taxon>Bacteroidota</taxon>
        <taxon>Cytophagia</taxon>
        <taxon>Cytophagales</taxon>
        <taxon>Cytophagaceae</taxon>
        <taxon>Rhodonellum</taxon>
    </lineage>
</organism>
<dbReference type="Gene3D" id="1.50.10.10">
    <property type="match status" value="1"/>
</dbReference>
<dbReference type="AlphaFoldDB" id="U5BZD8"/>